<dbReference type="PANTHER" id="PTHR34145">
    <property type="entry name" value="OS02G0105600 PROTEIN"/>
    <property type="match status" value="1"/>
</dbReference>
<dbReference type="InterPro" id="IPR053772">
    <property type="entry name" value="At1g61320/At1g61330-like"/>
</dbReference>
<dbReference type="PANTHER" id="PTHR34145:SF68">
    <property type="entry name" value="FBD DOMAIN-CONTAINING PROTEIN"/>
    <property type="match status" value="1"/>
</dbReference>
<dbReference type="SUPFAM" id="SSF81383">
    <property type="entry name" value="F-box domain"/>
    <property type="match status" value="1"/>
</dbReference>
<organism evidence="1 2">
    <name type="scientific">Daucus carota subsp. sativus</name>
    <name type="common">Carrot</name>
    <dbReference type="NCBI Taxonomy" id="79200"/>
    <lineage>
        <taxon>Eukaryota</taxon>
        <taxon>Viridiplantae</taxon>
        <taxon>Streptophyta</taxon>
        <taxon>Embryophyta</taxon>
        <taxon>Tracheophyta</taxon>
        <taxon>Spermatophyta</taxon>
        <taxon>Magnoliopsida</taxon>
        <taxon>eudicotyledons</taxon>
        <taxon>Gunneridae</taxon>
        <taxon>Pentapetalae</taxon>
        <taxon>asterids</taxon>
        <taxon>campanulids</taxon>
        <taxon>Apiales</taxon>
        <taxon>Apiaceae</taxon>
        <taxon>Apioideae</taxon>
        <taxon>Scandiceae</taxon>
        <taxon>Daucinae</taxon>
        <taxon>Daucus</taxon>
        <taxon>Daucus sect. Daucus</taxon>
    </lineage>
</organism>
<evidence type="ECO:0000313" key="2">
    <source>
        <dbReference type="Proteomes" id="UP000077755"/>
    </source>
</evidence>
<reference evidence="1" key="1">
    <citation type="journal article" date="2016" name="Nat. Genet.">
        <title>A high-quality carrot genome assembly provides new insights into carotenoid accumulation and asterid genome evolution.</title>
        <authorList>
            <person name="Iorizzo M."/>
            <person name="Ellison S."/>
            <person name="Senalik D."/>
            <person name="Zeng P."/>
            <person name="Satapoomin P."/>
            <person name="Huang J."/>
            <person name="Bowman M."/>
            <person name="Iovene M."/>
            <person name="Sanseverino W."/>
            <person name="Cavagnaro P."/>
            <person name="Yildiz M."/>
            <person name="Macko-Podgorni A."/>
            <person name="Moranska E."/>
            <person name="Grzebelus E."/>
            <person name="Grzebelus D."/>
            <person name="Ashrafi H."/>
            <person name="Zheng Z."/>
            <person name="Cheng S."/>
            <person name="Spooner D."/>
            <person name="Van Deynze A."/>
            <person name="Simon P."/>
        </authorList>
    </citation>
    <scope>NUCLEOTIDE SEQUENCE</scope>
    <source>
        <tissue evidence="1">Leaf</tissue>
    </source>
</reference>
<name>A0A166B285_DAUCS</name>
<dbReference type="EMBL" id="CP093345">
    <property type="protein sequence ID" value="WOG93223.1"/>
    <property type="molecule type" value="Genomic_DNA"/>
</dbReference>
<proteinExistence type="predicted"/>
<reference evidence="1" key="2">
    <citation type="submission" date="2022-03" db="EMBL/GenBank/DDBJ databases">
        <title>Draft title - Genomic analysis of global carrot germplasm unveils the trajectory of domestication and the origin of high carotenoid orange carrot.</title>
        <authorList>
            <person name="Iorizzo M."/>
            <person name="Ellison S."/>
            <person name="Senalik D."/>
            <person name="Macko-Podgorni A."/>
            <person name="Grzebelus D."/>
            <person name="Bostan H."/>
            <person name="Rolling W."/>
            <person name="Curaba J."/>
            <person name="Simon P."/>
        </authorList>
    </citation>
    <scope>NUCLEOTIDE SEQUENCE</scope>
    <source>
        <tissue evidence="1">Leaf</tissue>
    </source>
</reference>
<sequence length="480" mass="54684">MESKEKRIIKAKQEIDISNFLPEAVFSNIISWLPVKEAVRTSVLVKTWKNSWKYLSRLDLNPISISKPNVEVVSRDSQDGRTWEDLMQCTSLYSSIIQSIQNEVTHCQIIHFSANISNGDLENWVKELITKKKVTTLSLKCSENDIADRKNDGILFVLCPGIFSHLECLELARYRLLDTSPFQNCESLRILILSSLELNSKCITEICSFCKNMEKLSMLSCEGFSTLKISGQNLKFVELRFLDIDNIKIFAEALTTLILDKIYCQWSSVVIDAPKVTELQVYCSIQDASQMYRETYFSQEKLLERCTGFLSCHQHSHLLYSSQMGYVSAFRNLEVLSTSLDLNDIRHVILLSYIIRVCFHLKRLDITVEVRDSNKVGNLSYPEHLFWEQKGISDCLACCLRVVSIHNFRGEVLEMGFVKYLITRAPRMLRLTVKCATNDAVTATQSLLLLPRSSKNVSVVIDPPSAATDTMVLTIQPADV</sequence>
<dbReference type="Pfam" id="PF08387">
    <property type="entry name" value="FBD"/>
    <property type="match status" value="1"/>
</dbReference>
<dbReference type="SUPFAM" id="SSF52058">
    <property type="entry name" value="L domain-like"/>
    <property type="match status" value="1"/>
</dbReference>
<evidence type="ECO:0000313" key="1">
    <source>
        <dbReference type="EMBL" id="WOG93223.1"/>
    </source>
</evidence>
<dbReference type="OMA" id="LELCHYK"/>
<keyword evidence="2" id="KW-1185">Reference proteome</keyword>
<dbReference type="Gramene" id="KZN02262">
    <property type="protein sequence ID" value="KZN02262"/>
    <property type="gene ID" value="DCAR_011016"/>
</dbReference>
<dbReference type="InterPro" id="IPR036047">
    <property type="entry name" value="F-box-like_dom_sf"/>
</dbReference>
<dbReference type="InterPro" id="IPR032675">
    <property type="entry name" value="LRR_dom_sf"/>
</dbReference>
<gene>
    <name evidence="1" type="ORF">DCAR_0312504</name>
</gene>
<dbReference type="InterPro" id="IPR006566">
    <property type="entry name" value="FBD"/>
</dbReference>
<dbReference type="AlphaFoldDB" id="A0A166B285"/>
<dbReference type="Gene3D" id="3.80.10.10">
    <property type="entry name" value="Ribonuclease Inhibitor"/>
    <property type="match status" value="1"/>
</dbReference>
<accession>A0A166B285</accession>
<dbReference type="Proteomes" id="UP000077755">
    <property type="component" value="Chromosome 3"/>
</dbReference>
<protein>
    <submittedName>
        <fullName evidence="1">Uncharacterized protein</fullName>
    </submittedName>
</protein>